<dbReference type="PANTHER" id="PTHR24216">
    <property type="entry name" value="PAXILLIN-RELATED"/>
    <property type="match status" value="1"/>
</dbReference>
<dbReference type="RefSeq" id="XP_056471490.1">
    <property type="nucleotide sequence ID" value="XM_056620684.1"/>
</dbReference>
<protein>
    <recommendedName>
        <fullName evidence="5">LIM zinc-binding domain-containing protein</fullName>
    </recommendedName>
</protein>
<reference evidence="6" key="1">
    <citation type="submission" date="2022-11" db="EMBL/GenBank/DDBJ databases">
        <authorList>
            <person name="Petersen C."/>
        </authorList>
    </citation>
    <scope>NUCLEOTIDE SEQUENCE</scope>
    <source>
        <strain evidence="6">IBT 30761</strain>
    </source>
</reference>
<dbReference type="SUPFAM" id="SSF57716">
    <property type="entry name" value="Glucocorticoid receptor-like (DNA-binding domain)"/>
    <property type="match status" value="3"/>
</dbReference>
<evidence type="ECO:0000313" key="7">
    <source>
        <dbReference type="Proteomes" id="UP001149074"/>
    </source>
</evidence>
<dbReference type="PROSITE" id="PS00478">
    <property type="entry name" value="LIM_DOMAIN_1"/>
    <property type="match status" value="2"/>
</dbReference>
<dbReference type="Proteomes" id="UP001149074">
    <property type="component" value="Unassembled WGS sequence"/>
</dbReference>
<feature type="compositionally biased region" description="Polar residues" evidence="4">
    <location>
        <begin position="252"/>
        <end position="266"/>
    </location>
</feature>
<evidence type="ECO:0000256" key="2">
    <source>
        <dbReference type="ARBA" id="ARBA00022833"/>
    </source>
</evidence>
<feature type="region of interest" description="Disordered" evidence="4">
    <location>
        <begin position="528"/>
        <end position="584"/>
    </location>
</feature>
<evidence type="ECO:0000256" key="4">
    <source>
        <dbReference type="SAM" id="MobiDB-lite"/>
    </source>
</evidence>
<dbReference type="CDD" id="cd08368">
    <property type="entry name" value="LIM"/>
    <property type="match status" value="1"/>
</dbReference>
<feature type="domain" description="LIM zinc-binding" evidence="5">
    <location>
        <begin position="584"/>
        <end position="643"/>
    </location>
</feature>
<proteinExistence type="predicted"/>
<feature type="compositionally biased region" description="Low complexity" evidence="4">
    <location>
        <begin position="235"/>
        <end position="246"/>
    </location>
</feature>
<evidence type="ECO:0000259" key="5">
    <source>
        <dbReference type="PROSITE" id="PS50023"/>
    </source>
</evidence>
<keyword evidence="2 3" id="KW-0862">Zinc</keyword>
<dbReference type="Gene3D" id="2.10.110.10">
    <property type="entry name" value="Cysteine Rich Protein"/>
    <property type="match status" value="3"/>
</dbReference>
<feature type="region of interest" description="Disordered" evidence="4">
    <location>
        <begin position="1"/>
        <end position="165"/>
    </location>
</feature>
<comment type="caution">
    <text evidence="6">The sequence shown here is derived from an EMBL/GenBank/DDBJ whole genome shotgun (WGS) entry which is preliminary data.</text>
</comment>
<feature type="compositionally biased region" description="Basic and acidic residues" evidence="4">
    <location>
        <begin position="146"/>
        <end position="163"/>
    </location>
</feature>
<feature type="domain" description="LIM zinc-binding" evidence="5">
    <location>
        <begin position="661"/>
        <end position="721"/>
    </location>
</feature>
<dbReference type="GeneID" id="81359663"/>
<dbReference type="FunFam" id="2.10.110.10:FF:000113">
    <property type="entry name" value="LIM domain-containing protein"/>
    <property type="match status" value="1"/>
</dbReference>
<keyword evidence="7" id="KW-1185">Reference proteome</keyword>
<reference evidence="6" key="2">
    <citation type="journal article" date="2023" name="IMA Fungus">
        <title>Comparative genomic study of the Penicillium genus elucidates a diverse pangenome and 15 lateral gene transfer events.</title>
        <authorList>
            <person name="Petersen C."/>
            <person name="Sorensen T."/>
            <person name="Nielsen M.R."/>
            <person name="Sondergaard T.E."/>
            <person name="Sorensen J.L."/>
            <person name="Fitzpatrick D.A."/>
            <person name="Frisvad J.C."/>
            <person name="Nielsen K.L."/>
        </authorList>
    </citation>
    <scope>NUCLEOTIDE SEQUENCE</scope>
    <source>
        <strain evidence="6">IBT 30761</strain>
    </source>
</reference>
<dbReference type="GO" id="GO:0030695">
    <property type="term" value="F:GTPase regulator activity"/>
    <property type="evidence" value="ECO:0007669"/>
    <property type="project" value="UniProtKB-ARBA"/>
</dbReference>
<name>A0A9W9EWW6_9EURO</name>
<evidence type="ECO:0000313" key="6">
    <source>
        <dbReference type="EMBL" id="KAJ5089508.1"/>
    </source>
</evidence>
<feature type="compositionally biased region" description="Polar residues" evidence="4">
    <location>
        <begin position="285"/>
        <end position="300"/>
    </location>
</feature>
<dbReference type="Pfam" id="PF00412">
    <property type="entry name" value="LIM"/>
    <property type="match status" value="3"/>
</dbReference>
<keyword evidence="3" id="KW-0440">LIM domain</keyword>
<dbReference type="EMBL" id="JAPQKI010000009">
    <property type="protein sequence ID" value="KAJ5089508.1"/>
    <property type="molecule type" value="Genomic_DNA"/>
</dbReference>
<dbReference type="OrthoDB" id="15567at2759"/>
<accession>A0A9W9EWW6</accession>
<feature type="region of interest" description="Disordered" evidence="4">
    <location>
        <begin position="193"/>
        <end position="494"/>
    </location>
</feature>
<dbReference type="SMART" id="SM00132">
    <property type="entry name" value="LIM"/>
    <property type="match status" value="3"/>
</dbReference>
<dbReference type="FunFam" id="2.10.110.10:FF:000077">
    <property type="entry name" value="LIM domain protein"/>
    <property type="match status" value="1"/>
</dbReference>
<dbReference type="AlphaFoldDB" id="A0A9W9EWW6"/>
<gene>
    <name evidence="6" type="ORF">N7532_008192</name>
</gene>
<dbReference type="PANTHER" id="PTHR24216:SF8">
    <property type="entry name" value="PAXILLIN, ISOFORM F"/>
    <property type="match status" value="1"/>
</dbReference>
<keyword evidence="1 3" id="KW-0479">Metal-binding</keyword>
<feature type="compositionally biased region" description="Polar residues" evidence="4">
    <location>
        <begin position="21"/>
        <end position="32"/>
    </location>
</feature>
<evidence type="ECO:0000256" key="1">
    <source>
        <dbReference type="ARBA" id="ARBA00022723"/>
    </source>
</evidence>
<dbReference type="InterPro" id="IPR001781">
    <property type="entry name" value="Znf_LIM"/>
</dbReference>
<dbReference type="FunFam" id="2.10.110.10:FF:000127">
    <property type="entry name" value="LIM domain protein"/>
    <property type="match status" value="1"/>
</dbReference>
<feature type="compositionally biased region" description="Basic and acidic residues" evidence="4">
    <location>
        <begin position="408"/>
        <end position="422"/>
    </location>
</feature>
<feature type="compositionally biased region" description="Basic and acidic residues" evidence="4">
    <location>
        <begin position="356"/>
        <end position="377"/>
    </location>
</feature>
<feature type="compositionally biased region" description="Low complexity" evidence="4">
    <location>
        <begin position="469"/>
        <end position="480"/>
    </location>
</feature>
<feature type="compositionally biased region" description="Basic and acidic residues" evidence="4">
    <location>
        <begin position="307"/>
        <end position="328"/>
    </location>
</feature>
<dbReference type="GO" id="GO:0046872">
    <property type="term" value="F:metal ion binding"/>
    <property type="evidence" value="ECO:0007669"/>
    <property type="project" value="UniProtKB-KW"/>
</dbReference>
<evidence type="ECO:0000256" key="3">
    <source>
        <dbReference type="PROSITE-ProRule" id="PRU00125"/>
    </source>
</evidence>
<dbReference type="PROSITE" id="PS50023">
    <property type="entry name" value="LIM_DOMAIN_2"/>
    <property type="match status" value="2"/>
</dbReference>
<feature type="compositionally biased region" description="Polar residues" evidence="4">
    <location>
        <begin position="542"/>
        <end position="568"/>
    </location>
</feature>
<organism evidence="6 7">
    <name type="scientific">Penicillium argentinense</name>
    <dbReference type="NCBI Taxonomy" id="1131581"/>
    <lineage>
        <taxon>Eukaryota</taxon>
        <taxon>Fungi</taxon>
        <taxon>Dikarya</taxon>
        <taxon>Ascomycota</taxon>
        <taxon>Pezizomycotina</taxon>
        <taxon>Eurotiomycetes</taxon>
        <taxon>Eurotiomycetidae</taxon>
        <taxon>Eurotiales</taxon>
        <taxon>Aspergillaceae</taxon>
        <taxon>Penicillium</taxon>
    </lineage>
</organism>
<feature type="compositionally biased region" description="Polar residues" evidence="4">
    <location>
        <begin position="206"/>
        <end position="231"/>
    </location>
</feature>
<feature type="compositionally biased region" description="Polar residues" evidence="4">
    <location>
        <begin position="379"/>
        <end position="388"/>
    </location>
</feature>
<sequence length="802" mass="88209">MMYKHTKPAGQRKVSPPGPSYMSNDQVDSTANYLKDLRTNRPARPTGSRPLPGKAATSTSDLQDGLPPRAASAFSMYRQNTPPEEEPRAGSALSHRRTSSQTGESGPVGRPLAQEPRSVSVRKNVFPSQVFSRPVAASPVPSYRESGQRRHEKEEARELRDALQDMDLSDDVRLHQAAQDEATELVWMHQNPGMAYKNPYAPYQNPDASSRGTSIRSQSRKSSVGSANQFRHSVGSNGSSSNPSSPEFADATLNSSTRRSSLGGNTKKNRRVNFALPGEEPTAPSDVNTNARPRQISGDSSKGVFRNPDDHIYEEPIDSAKEVVEPRPEFSQSDSSALRNKPRNALPRVIKPLPWLRDRKTGDSSVRDRISQFDIHKNPPTQSRNPSYMKNDPLPPTPPSSREETEEVPMKDGKEIRSDDIRAATSKKLKDRSEKLPMPSAVSDRMGRPIVSFDPKWQSSDQPKPERWSPSSRGSASPAPASAPPPVPTIEVAPSIEVTPTVEVTPSIEVSQPPPVPVINVPDIQEPTISEIDESSRPKGKPTSTGPRHQPAFGQSKQASPARQNSDPQGRRYTPYSRSGVPTARCESCSYSISGKIVTAGGSRFHPECFICFHCHTPLECVAFYEEPAASRAERLESNPEGESPVPRFYCHLDFHELFSPRCKSCKTPIEGEVVVACGAEWHVGHFFCAECGDPFDSKTPFVEKDGFAWCLKCHSRRTAPRCLGCKQHVLDDVVITAIGGQWHERCFVCHECGDGFGPEGRFFVREGEPKRTAKGRIIGGPVQLAICERCEGIRLKAPGMC</sequence>